<proteinExistence type="predicted"/>
<evidence type="ECO:0000256" key="4">
    <source>
        <dbReference type="ARBA" id="ARBA00022801"/>
    </source>
</evidence>
<dbReference type="NCBIfam" id="TIGR01554">
    <property type="entry name" value="major_cap_HK97"/>
    <property type="match status" value="1"/>
</dbReference>
<protein>
    <submittedName>
        <fullName evidence="7">Phage major capsid protein</fullName>
    </submittedName>
</protein>
<dbReference type="OrthoDB" id="9804926at2"/>
<evidence type="ECO:0000256" key="3">
    <source>
        <dbReference type="ARBA" id="ARBA00022670"/>
    </source>
</evidence>
<evidence type="ECO:0000256" key="1">
    <source>
        <dbReference type="ARBA" id="ARBA00004328"/>
    </source>
</evidence>
<dbReference type="Gene3D" id="3.30.2320.10">
    <property type="entry name" value="hypothetical protein PF0899 domain"/>
    <property type="match status" value="1"/>
</dbReference>
<dbReference type="AlphaFoldDB" id="A0A433ZWA2"/>
<feature type="domain" description="Prohead serine protease" evidence="5">
    <location>
        <begin position="46"/>
        <end position="152"/>
    </location>
</feature>
<dbReference type="InterPro" id="IPR024455">
    <property type="entry name" value="Phage_capsid"/>
</dbReference>
<feature type="domain" description="Phage capsid-like C-terminal" evidence="6">
    <location>
        <begin position="382"/>
        <end position="631"/>
    </location>
</feature>
<dbReference type="Gene3D" id="3.30.2400.10">
    <property type="entry name" value="Major capsid protein gp5"/>
    <property type="match status" value="1"/>
</dbReference>
<evidence type="ECO:0000313" key="8">
    <source>
        <dbReference type="Proteomes" id="UP000286908"/>
    </source>
</evidence>
<dbReference type="Pfam" id="PF05065">
    <property type="entry name" value="Phage_capsid"/>
    <property type="match status" value="1"/>
</dbReference>
<comment type="caution">
    <text evidence="7">The sequence shown here is derived from an EMBL/GenBank/DDBJ whole genome shotgun (WGS) entry which is preliminary data.</text>
</comment>
<dbReference type="Pfam" id="PF04586">
    <property type="entry name" value="Peptidase_S78"/>
    <property type="match status" value="1"/>
</dbReference>
<dbReference type="InterPro" id="IPR054613">
    <property type="entry name" value="Peptidase_S78_dom"/>
</dbReference>
<evidence type="ECO:0000256" key="2">
    <source>
        <dbReference type="ARBA" id="ARBA00022612"/>
    </source>
</evidence>
<gene>
    <name evidence="7" type="ORF">CKG00_08060</name>
</gene>
<organism evidence="7 8">
    <name type="scientific">Morganella morganii</name>
    <name type="common">Proteus morganii</name>
    <dbReference type="NCBI Taxonomy" id="582"/>
    <lineage>
        <taxon>Bacteria</taxon>
        <taxon>Pseudomonadati</taxon>
        <taxon>Pseudomonadota</taxon>
        <taxon>Gammaproteobacteria</taxon>
        <taxon>Enterobacterales</taxon>
        <taxon>Morganellaceae</taxon>
        <taxon>Morganella</taxon>
    </lineage>
</organism>
<comment type="subcellular location">
    <subcellularLocation>
        <location evidence="1">Virion</location>
    </subcellularLocation>
</comment>
<name>A0A433ZWA2_MORMO</name>
<dbReference type="InterPro" id="IPR054612">
    <property type="entry name" value="Phage_capsid-like_C"/>
</dbReference>
<evidence type="ECO:0000313" key="7">
    <source>
        <dbReference type="EMBL" id="RUT66352.1"/>
    </source>
</evidence>
<evidence type="ECO:0000259" key="6">
    <source>
        <dbReference type="Pfam" id="PF05065"/>
    </source>
</evidence>
<dbReference type="EMBL" id="NRQY01000001">
    <property type="protein sequence ID" value="RUT66352.1"/>
    <property type="molecule type" value="Genomic_DNA"/>
</dbReference>
<keyword evidence="2" id="KW-1188">Viral release from host cell</keyword>
<reference evidence="7 8" key="1">
    <citation type="submission" date="2017-08" db="EMBL/GenBank/DDBJ databases">
        <title>Draft genome sequence of pheromone producing symbiont Morganella morganii, of the female New Zealand grass grub Costelytra giveni.</title>
        <authorList>
            <person name="Laugraud A."/>
            <person name="Young S.D."/>
            <person name="Hurst M.H."/>
        </authorList>
    </citation>
    <scope>NUCLEOTIDE SEQUENCE [LARGE SCALE GENOMIC DNA]</scope>
    <source>
        <strain evidence="7 8">MMsCG</strain>
    </source>
</reference>
<dbReference type="Proteomes" id="UP000286908">
    <property type="component" value="Unassembled WGS sequence"/>
</dbReference>
<dbReference type="GO" id="GO:0006508">
    <property type="term" value="P:proteolysis"/>
    <property type="evidence" value="ECO:0007669"/>
    <property type="project" value="UniProtKB-KW"/>
</dbReference>
<keyword evidence="3" id="KW-0645">Protease</keyword>
<evidence type="ECO:0000259" key="5">
    <source>
        <dbReference type="Pfam" id="PF04586"/>
    </source>
</evidence>
<accession>A0A433ZWA2</accession>
<dbReference type="SUPFAM" id="SSF56563">
    <property type="entry name" value="Major capsid protein gp5"/>
    <property type="match status" value="1"/>
</dbReference>
<sequence length="648" mass="69954">MQNKRSYSLLTVKSVDEEAREITGLATTPSADAYGDIVEPGGAEFSLPIPLLWQHDHHNPIGEVTEARVTAAGIEIKAKLARIPTPGSLSARLDEAWESVKSGLVKGLSIGFRPLEYSFLDEGGIRFTRWVWNELSAVTIPANSECSIQTVKSLFTLPAASGTGHPVHLKQTPAGVTALSKSEKKDHQMKISDQIKSFEAKRAASDAARLDIMNKAAEEGRTLDAEESESYDGLTDEIKSVDAHLTRLREMEGAQAKEAKPVDTEQKSFREAAQLRGGVIKADEKLEPGIEFARYVKCLAVSKGNTQQALEIAKAQYPEQPRIQNVLKAAVSAGTTTDPQWAGALTEYQQFAGDFIEFLRPKTIIGQFGTGNIPSLFRIPFNVRIPGQISGGQGYWVGQGAPKPLTKFDFQSVQLGFAKVANIAVLTDELVRFSNPAADTLVRNALASAIIERIDIDFIDPAKAEVAQVSPASVTNGVTAIPSTGNPEADVEALFEAFLKANLSPTSGVWIMSSMTALALSKMKNPLGQKVYPDLSFLGGTFQGLPAIVSQYAGDLLVLMNAGDVYLADDGQVVIDASREASLQMEDAPTNNSSTGTGAQLVSMFQTNSVAIRAERFINWRKRRPEAVAYVSGVNYRTQAEAPVTPKQ</sequence>
<keyword evidence="4" id="KW-0378">Hydrolase</keyword>
<dbReference type="GO" id="GO:0008233">
    <property type="term" value="F:peptidase activity"/>
    <property type="evidence" value="ECO:0007669"/>
    <property type="project" value="UniProtKB-KW"/>
</dbReference>